<accession>A0A517PJR5</accession>
<dbReference type="SUPFAM" id="SSF54593">
    <property type="entry name" value="Glyoxalase/Bleomycin resistance protein/Dihydroxybiphenyl dioxygenase"/>
    <property type="match status" value="1"/>
</dbReference>
<dbReference type="PROSITE" id="PS51819">
    <property type="entry name" value="VOC"/>
    <property type="match status" value="1"/>
</dbReference>
<dbReference type="RefSeq" id="WP_145193716.1">
    <property type="nucleotide sequence ID" value="NZ_CP036266.1"/>
</dbReference>
<dbReference type="InterPro" id="IPR029068">
    <property type="entry name" value="Glyas_Bleomycin-R_OHBP_Dase"/>
</dbReference>
<dbReference type="PANTHER" id="PTHR34109:SF1">
    <property type="entry name" value="VOC DOMAIN-CONTAINING PROTEIN"/>
    <property type="match status" value="1"/>
</dbReference>
<evidence type="ECO:0000259" key="1">
    <source>
        <dbReference type="PROSITE" id="PS51819"/>
    </source>
</evidence>
<feature type="domain" description="VOC" evidence="1">
    <location>
        <begin position="12"/>
        <end position="137"/>
    </location>
</feature>
<dbReference type="InterPro" id="IPR004360">
    <property type="entry name" value="Glyas_Fos-R_dOase_dom"/>
</dbReference>
<dbReference type="Gene3D" id="3.30.720.110">
    <property type="match status" value="1"/>
</dbReference>
<dbReference type="OrthoDB" id="9795306at2"/>
<dbReference type="PANTHER" id="PTHR34109">
    <property type="entry name" value="BNAUNNG04460D PROTEIN-RELATED"/>
    <property type="match status" value="1"/>
</dbReference>
<dbReference type="AlphaFoldDB" id="A0A517PJR5"/>
<organism evidence="2 3">
    <name type="scientific">Gimesia chilikensis</name>
    <dbReference type="NCBI Taxonomy" id="2605989"/>
    <lineage>
        <taxon>Bacteria</taxon>
        <taxon>Pseudomonadati</taxon>
        <taxon>Planctomycetota</taxon>
        <taxon>Planctomycetia</taxon>
        <taxon>Planctomycetales</taxon>
        <taxon>Planctomycetaceae</taxon>
        <taxon>Gimesia</taxon>
    </lineage>
</organism>
<name>A0A517PJR5_9PLAN</name>
<dbReference type="Pfam" id="PF00903">
    <property type="entry name" value="Glyoxalase"/>
    <property type="match status" value="1"/>
</dbReference>
<evidence type="ECO:0000313" key="2">
    <source>
        <dbReference type="EMBL" id="QDT19613.1"/>
    </source>
</evidence>
<sequence length="160" mass="17405">MNSSSVKPIPAGMHSITPHLACSNAAEAIEFYKKAFGAEELMRLPGPDGKLVHACLKIGDSQIMLADVREECGMKGPDALGGTPVSIHLQVEDVDAVFNQAIEAGATLIMPVMEMFWGDRYGQVDDPFGHRWSVATHVRDLSYEEIQAGMLAMFEQNQNG</sequence>
<dbReference type="InterPro" id="IPR037523">
    <property type="entry name" value="VOC_core"/>
</dbReference>
<dbReference type="CDD" id="cd07246">
    <property type="entry name" value="VOC_like"/>
    <property type="match status" value="1"/>
</dbReference>
<keyword evidence="3" id="KW-1185">Reference proteome</keyword>
<dbReference type="Gene3D" id="3.30.720.120">
    <property type="match status" value="1"/>
</dbReference>
<proteinExistence type="predicted"/>
<reference evidence="2 3" key="1">
    <citation type="submission" date="2019-02" db="EMBL/GenBank/DDBJ databases">
        <title>Deep-cultivation of Planctomycetes and their phenomic and genomic characterization uncovers novel biology.</title>
        <authorList>
            <person name="Wiegand S."/>
            <person name="Jogler M."/>
            <person name="Boedeker C."/>
            <person name="Pinto D."/>
            <person name="Vollmers J."/>
            <person name="Rivas-Marin E."/>
            <person name="Kohn T."/>
            <person name="Peeters S.H."/>
            <person name="Heuer A."/>
            <person name="Rast P."/>
            <person name="Oberbeckmann S."/>
            <person name="Bunk B."/>
            <person name="Jeske O."/>
            <person name="Meyerdierks A."/>
            <person name="Storesund J.E."/>
            <person name="Kallscheuer N."/>
            <person name="Luecker S."/>
            <person name="Lage O.M."/>
            <person name="Pohl T."/>
            <person name="Merkel B.J."/>
            <person name="Hornburger P."/>
            <person name="Mueller R.-W."/>
            <person name="Bruemmer F."/>
            <person name="Labrenz M."/>
            <person name="Spormann A.M."/>
            <person name="Op den Camp H."/>
            <person name="Overmann J."/>
            <person name="Amann R."/>
            <person name="Jetten M.S.M."/>
            <person name="Mascher T."/>
            <person name="Medema M.H."/>
            <person name="Devos D.P."/>
            <person name="Kaster A.-K."/>
            <person name="Ovreas L."/>
            <person name="Rohde M."/>
            <person name="Galperin M.Y."/>
            <person name="Jogler C."/>
        </authorList>
    </citation>
    <scope>NUCLEOTIDE SEQUENCE [LARGE SCALE GENOMIC DNA]</scope>
    <source>
        <strain evidence="2 3">HG66A1</strain>
    </source>
</reference>
<gene>
    <name evidence="2" type="ORF">HG66A1_13800</name>
</gene>
<protein>
    <recommendedName>
        <fullName evidence="1">VOC domain-containing protein</fullName>
    </recommendedName>
</protein>
<evidence type="ECO:0000313" key="3">
    <source>
        <dbReference type="Proteomes" id="UP000320421"/>
    </source>
</evidence>
<dbReference type="Proteomes" id="UP000320421">
    <property type="component" value="Chromosome"/>
</dbReference>
<dbReference type="EMBL" id="CP036266">
    <property type="protein sequence ID" value="QDT19613.1"/>
    <property type="molecule type" value="Genomic_DNA"/>
</dbReference>